<dbReference type="Pfam" id="PF23069">
    <property type="entry name" value="DUF7042"/>
    <property type="match status" value="1"/>
</dbReference>
<evidence type="ECO:0000313" key="5">
    <source>
        <dbReference type="EMBL" id="KAL1493391.1"/>
    </source>
</evidence>
<dbReference type="PANTHER" id="PTHR22255:SF4">
    <property type="entry name" value="CATION-INDEPENDENT MANNOSE-6-PHOSPHATE RECEPTOR"/>
    <property type="match status" value="1"/>
</dbReference>
<organism evidence="5 6">
    <name type="scientific">Hypothenemus hampei</name>
    <name type="common">Coffee berry borer</name>
    <dbReference type="NCBI Taxonomy" id="57062"/>
    <lineage>
        <taxon>Eukaryota</taxon>
        <taxon>Metazoa</taxon>
        <taxon>Ecdysozoa</taxon>
        <taxon>Arthropoda</taxon>
        <taxon>Hexapoda</taxon>
        <taxon>Insecta</taxon>
        <taxon>Pterygota</taxon>
        <taxon>Neoptera</taxon>
        <taxon>Endopterygota</taxon>
        <taxon>Coleoptera</taxon>
        <taxon>Polyphaga</taxon>
        <taxon>Cucujiformia</taxon>
        <taxon>Curculionidae</taxon>
        <taxon>Scolytinae</taxon>
        <taxon>Hypothenemus</taxon>
    </lineage>
</organism>
<sequence length="603" mass="68935">MYREWNFIVFLVQGFVTFVCPTIRASCYFSQQFQGEYVMQNSANSGGGIQYSNLTISPNSISIWGNCHKRHGNNVILMFNYTDTSCYTCFHLKMRSTNVLQVFASSQETISKCFTNEGLAESNCPSKESLETRGQTAEILLFKTRDDQGAFTQKQYCPIDGKYYTNYKGKNHLRAHECIGFNSTVNSCPSGSTLNFRLRSCTFDSYDLRFECLGYWKGPRDENFLVFTDSRHLDGQKPKYRCALYKQDKITGKIEMAVSKDSTCTSDLSNATNGFETFVLAPKTETPWPAEVSFGICSFPKWMVGTWEYVRVEGDTMVYKDHTSFKTYTIKCAGVQQDSDKYLIFSRTQCDEESFNCMRIASRSKNILEFQLGTNSSSNKDVYTLCSDENFDDNSWVTQGRLDIIPTMQNGLCPITGEYTGRIPDAPDLCAKLWSDCRAPELMYYQVSECSTEEIYEEREYQCLGHWKEANLLYTYTERRDVADGTYECFVGSIISDKEINIKEAGEHCQRNIDPQKYGMRLTKTKPIYSCVDKSTTNVPRIGQTSGFTRFTTPNSRRITNYGKTIESNAIPELPKENRTSRHKVSIPLTYGLILIILSKFFV</sequence>
<dbReference type="AlphaFoldDB" id="A0ABD1EJM3"/>
<comment type="caution">
    <text evidence="5">The sequence shown here is derived from an EMBL/GenBank/DDBJ whole genome shotgun (WGS) entry which is preliminary data.</text>
</comment>
<dbReference type="Pfam" id="PF23073">
    <property type="entry name" value="DUF7045"/>
    <property type="match status" value="1"/>
</dbReference>
<dbReference type="PANTHER" id="PTHR22255">
    <property type="entry name" value="LP06548P"/>
    <property type="match status" value="1"/>
</dbReference>
<feature type="domain" description="DUF7042" evidence="1">
    <location>
        <begin position="154"/>
        <end position="280"/>
    </location>
</feature>
<feature type="domain" description="DUF7043" evidence="2">
    <location>
        <begin position="296"/>
        <end position="398"/>
    </location>
</feature>
<reference evidence="5 6" key="1">
    <citation type="submission" date="2024-05" db="EMBL/GenBank/DDBJ databases">
        <title>Genetic variation in Jamaican populations of the coffee berry borer (Hypothenemus hampei).</title>
        <authorList>
            <person name="Errbii M."/>
            <person name="Myrie A."/>
        </authorList>
    </citation>
    <scope>NUCLEOTIDE SEQUENCE [LARGE SCALE GENOMIC DNA]</scope>
    <source>
        <strain evidence="5">JA-Hopewell-2020-01-JO</strain>
        <tissue evidence="5">Whole body</tissue>
    </source>
</reference>
<dbReference type="InterPro" id="IPR055471">
    <property type="entry name" value="DUF7043"/>
</dbReference>
<feature type="domain" description="DUF7044" evidence="3">
    <location>
        <begin position="26"/>
        <end position="128"/>
    </location>
</feature>
<evidence type="ECO:0000313" key="6">
    <source>
        <dbReference type="Proteomes" id="UP001566132"/>
    </source>
</evidence>
<dbReference type="InterPro" id="IPR055472">
    <property type="entry name" value="DUF7044"/>
</dbReference>
<proteinExistence type="predicted"/>
<evidence type="ECO:0000259" key="1">
    <source>
        <dbReference type="Pfam" id="PF23069"/>
    </source>
</evidence>
<dbReference type="InterPro" id="IPR055473">
    <property type="entry name" value="DUF7045"/>
</dbReference>
<keyword evidence="6" id="KW-1185">Reference proteome</keyword>
<dbReference type="Pfam" id="PF23071">
    <property type="entry name" value="DUF7044"/>
    <property type="match status" value="1"/>
</dbReference>
<accession>A0ABD1EJM3</accession>
<dbReference type="Pfam" id="PF23070">
    <property type="entry name" value="DUF7043"/>
    <property type="match status" value="1"/>
</dbReference>
<dbReference type="InterPro" id="IPR055470">
    <property type="entry name" value="DUF7042"/>
</dbReference>
<dbReference type="Proteomes" id="UP001566132">
    <property type="component" value="Unassembled WGS sequence"/>
</dbReference>
<dbReference type="EMBL" id="JBDJPC010000008">
    <property type="protein sequence ID" value="KAL1493391.1"/>
    <property type="molecule type" value="Genomic_DNA"/>
</dbReference>
<feature type="domain" description="DUF7045" evidence="4">
    <location>
        <begin position="413"/>
        <end position="515"/>
    </location>
</feature>
<evidence type="ECO:0000259" key="4">
    <source>
        <dbReference type="Pfam" id="PF23073"/>
    </source>
</evidence>
<protein>
    <submittedName>
        <fullName evidence="5">Uncharacterized protein</fullName>
    </submittedName>
</protein>
<gene>
    <name evidence="5" type="ORF">ABEB36_011453</name>
</gene>
<evidence type="ECO:0000259" key="3">
    <source>
        <dbReference type="Pfam" id="PF23071"/>
    </source>
</evidence>
<evidence type="ECO:0000259" key="2">
    <source>
        <dbReference type="Pfam" id="PF23070"/>
    </source>
</evidence>
<name>A0ABD1EJM3_HYPHA</name>